<dbReference type="Proteomes" id="UP001476807">
    <property type="component" value="Unassembled WGS sequence"/>
</dbReference>
<feature type="chain" id="PRO_5045689768" evidence="1">
    <location>
        <begin position="21"/>
        <end position="244"/>
    </location>
</feature>
<dbReference type="PROSITE" id="PS51257">
    <property type="entry name" value="PROKAR_LIPOPROTEIN"/>
    <property type="match status" value="1"/>
</dbReference>
<proteinExistence type="predicted"/>
<keyword evidence="1" id="KW-0732">Signal</keyword>
<evidence type="ECO:0000313" key="2">
    <source>
        <dbReference type="EMBL" id="MER2998708.1"/>
    </source>
</evidence>
<name>A0ABV1RWC2_9BACT</name>
<comment type="caution">
    <text evidence="2">The sequence shown here is derived from an EMBL/GenBank/DDBJ whole genome shotgun (WGS) entry which is preliminary data.</text>
</comment>
<keyword evidence="3" id="KW-1185">Reference proteome</keyword>
<accession>A0ABV1RWC2</accession>
<feature type="signal peptide" evidence="1">
    <location>
        <begin position="1"/>
        <end position="20"/>
    </location>
</feature>
<evidence type="ECO:0000256" key="1">
    <source>
        <dbReference type="SAM" id="SignalP"/>
    </source>
</evidence>
<evidence type="ECO:0000313" key="3">
    <source>
        <dbReference type="Proteomes" id="UP001476807"/>
    </source>
</evidence>
<protein>
    <submittedName>
        <fullName evidence="2">Uncharacterized protein</fullName>
    </submittedName>
</protein>
<organism evidence="2 3">
    <name type="scientific">Pontibacter populi</name>
    <dbReference type="NCBI Taxonomy" id="890055"/>
    <lineage>
        <taxon>Bacteria</taxon>
        <taxon>Pseudomonadati</taxon>
        <taxon>Bacteroidota</taxon>
        <taxon>Cytophagia</taxon>
        <taxon>Cytophagales</taxon>
        <taxon>Hymenobacteraceae</taxon>
        <taxon>Pontibacter</taxon>
    </lineage>
</organism>
<sequence>MRKYLLLVSLAGTLVFSSCSVPPMALQSDFKQQSEELPVEGRKVFKPNGSFTIGNYTVANVNLGWVNMGGFSIFSYNNVKASQKYQFSLQNGQGNEWYVFGASKLQHKSLKDNTGITIEVAPNMEYYASHFTSPESGQWHLLTVDPRHYLERKKFEGELSNGNTTYKIEPVYKFEGKSLPLSEIIGYEFRDGETIVGAVQVVNNGNVWLKPQLAPDTRMVLASAMASLLLYDKLNDPVENFELN</sequence>
<dbReference type="EMBL" id="JBEOKT010000013">
    <property type="protein sequence ID" value="MER2998708.1"/>
    <property type="molecule type" value="Genomic_DNA"/>
</dbReference>
<reference evidence="2 3" key="1">
    <citation type="submission" date="2024-06" db="EMBL/GenBank/DDBJ databases">
        <title>Pontibacter populi HYL7-15.</title>
        <authorList>
            <person name="Kim M.K."/>
        </authorList>
    </citation>
    <scope>NUCLEOTIDE SEQUENCE [LARGE SCALE GENOMIC DNA]</scope>
    <source>
        <strain evidence="2 3">HYL7-15</strain>
    </source>
</reference>
<gene>
    <name evidence="2" type="ORF">ABS362_14225</name>
</gene>
<dbReference type="RefSeq" id="WP_350413161.1">
    <property type="nucleotide sequence ID" value="NZ_JBEOKT010000013.1"/>
</dbReference>